<feature type="transmembrane region" description="Helical" evidence="1">
    <location>
        <begin position="107"/>
        <end position="128"/>
    </location>
</feature>
<evidence type="ECO:0000313" key="3">
    <source>
        <dbReference type="Proteomes" id="UP000299102"/>
    </source>
</evidence>
<dbReference type="Proteomes" id="UP000299102">
    <property type="component" value="Unassembled WGS sequence"/>
</dbReference>
<organism evidence="2 3">
    <name type="scientific">Eumeta variegata</name>
    <name type="common">Bagworm moth</name>
    <name type="synonym">Eumeta japonica</name>
    <dbReference type="NCBI Taxonomy" id="151549"/>
    <lineage>
        <taxon>Eukaryota</taxon>
        <taxon>Metazoa</taxon>
        <taxon>Ecdysozoa</taxon>
        <taxon>Arthropoda</taxon>
        <taxon>Hexapoda</taxon>
        <taxon>Insecta</taxon>
        <taxon>Pterygota</taxon>
        <taxon>Neoptera</taxon>
        <taxon>Endopterygota</taxon>
        <taxon>Lepidoptera</taxon>
        <taxon>Glossata</taxon>
        <taxon>Ditrysia</taxon>
        <taxon>Tineoidea</taxon>
        <taxon>Psychidae</taxon>
        <taxon>Oiketicinae</taxon>
        <taxon>Eumeta</taxon>
    </lineage>
</organism>
<protein>
    <submittedName>
        <fullName evidence="2">Uncharacterized protein</fullName>
    </submittedName>
</protein>
<dbReference type="AlphaFoldDB" id="A0A4C2ADJ7"/>
<keyword evidence="3" id="KW-1185">Reference proteome</keyword>
<sequence length="190" mass="21541">MSPERRRPRNPRAVDVRVAREDPSYSFDFDPVPTLVFDFSLVLSFGYGPVYNSDLGLVLDSTLGLAFNSVSVINHNSDFNETGELADSLALCRLYTRRTYRLRFIKILTFVRGFACVMVERFIIYAYWLSVTTMFKSGLSSTTIPVQNCEQDPDQGKSIGTRIEIKTETRTGIERRDNIALVVDSVIGLY</sequence>
<dbReference type="EMBL" id="BGZK01003021">
    <property type="protein sequence ID" value="GBP97882.1"/>
    <property type="molecule type" value="Genomic_DNA"/>
</dbReference>
<gene>
    <name evidence="2" type="ORF">EVAR_64909_1</name>
</gene>
<reference evidence="2 3" key="1">
    <citation type="journal article" date="2019" name="Commun. Biol.">
        <title>The bagworm genome reveals a unique fibroin gene that provides high tensile strength.</title>
        <authorList>
            <person name="Kono N."/>
            <person name="Nakamura H."/>
            <person name="Ohtoshi R."/>
            <person name="Tomita M."/>
            <person name="Numata K."/>
            <person name="Arakawa K."/>
        </authorList>
    </citation>
    <scope>NUCLEOTIDE SEQUENCE [LARGE SCALE GENOMIC DNA]</scope>
</reference>
<keyword evidence="1" id="KW-1133">Transmembrane helix</keyword>
<evidence type="ECO:0000313" key="2">
    <source>
        <dbReference type="EMBL" id="GBP97882.1"/>
    </source>
</evidence>
<name>A0A4C2ADJ7_EUMVA</name>
<accession>A0A4C2ADJ7</accession>
<proteinExistence type="predicted"/>
<keyword evidence="1" id="KW-0812">Transmembrane</keyword>
<evidence type="ECO:0000256" key="1">
    <source>
        <dbReference type="SAM" id="Phobius"/>
    </source>
</evidence>
<keyword evidence="1" id="KW-0472">Membrane</keyword>
<comment type="caution">
    <text evidence="2">The sequence shown here is derived from an EMBL/GenBank/DDBJ whole genome shotgun (WGS) entry which is preliminary data.</text>
</comment>